<proteinExistence type="predicted"/>
<dbReference type="RefSeq" id="WP_013322637.1">
    <property type="nucleotide sequence ID" value="NC_014501.1"/>
</dbReference>
<evidence type="ECO:0000313" key="1">
    <source>
        <dbReference type="EMBL" id="ADN14532.1"/>
    </source>
</evidence>
<dbReference type="OrthoDB" id="429717at2"/>
<reference evidence="2" key="1">
    <citation type="journal article" date="2011" name="MBio">
        <title>Novel metabolic attributes of the genus Cyanothece, comprising a group of unicellular nitrogen-fixing Cyanobacteria.</title>
        <authorList>
            <person name="Bandyopadhyay A."/>
            <person name="Elvitigala T."/>
            <person name="Welsh E."/>
            <person name="Stockel J."/>
            <person name="Liberton M."/>
            <person name="Min H."/>
            <person name="Sherman L.A."/>
            <person name="Pakrasi H.B."/>
        </authorList>
    </citation>
    <scope>NUCLEOTIDE SEQUENCE [LARGE SCALE GENOMIC DNA]</scope>
    <source>
        <strain evidence="2">PCC 7822</strain>
    </source>
</reference>
<organism evidence="1 2">
    <name type="scientific">Gloeothece verrucosa (strain PCC 7822)</name>
    <name type="common">Cyanothece sp. (strain PCC 7822)</name>
    <dbReference type="NCBI Taxonomy" id="497965"/>
    <lineage>
        <taxon>Bacteria</taxon>
        <taxon>Bacillati</taxon>
        <taxon>Cyanobacteriota</taxon>
        <taxon>Cyanophyceae</taxon>
        <taxon>Oscillatoriophycideae</taxon>
        <taxon>Chroococcales</taxon>
        <taxon>Aphanothecaceae</taxon>
        <taxon>Gloeothece</taxon>
        <taxon>Gloeothece verrucosa</taxon>
    </lineage>
</organism>
<keyword evidence="2" id="KW-1185">Reference proteome</keyword>
<dbReference type="KEGG" id="cyj:Cyan7822_2560"/>
<sequence>MENESVNFNLSSTIALFGAVGIAATSVIGTPTSAQAGVLSISGAPVTAVATGLQDPSGNYITTFDFGKFGSGPNPVGTGQFLVTAGDGIFSAYDPLPFTVGTIKDVPPFPAPIGTTVANFLQLPGTSFDLQSIDSVAYTYTNNGVNVSFGVTGLFLYNQGIKHKGFGTFGAEITFPVNGISNKAQFEKFLKTQGASITIQSWSANLTDVPEPLTMLGAGAALGFGGFFKRKLANKQEK</sequence>
<dbReference type="eggNOG" id="ENOG5032DFR">
    <property type="taxonomic scope" value="Bacteria"/>
</dbReference>
<dbReference type="Proteomes" id="UP000008206">
    <property type="component" value="Chromosome"/>
</dbReference>
<dbReference type="AlphaFoldDB" id="E0UI02"/>
<accession>E0UI02</accession>
<evidence type="ECO:0008006" key="3">
    <source>
        <dbReference type="Google" id="ProtNLM"/>
    </source>
</evidence>
<dbReference type="NCBIfam" id="TIGR04155">
    <property type="entry name" value="cyano_PEP"/>
    <property type="match status" value="1"/>
</dbReference>
<name>E0UI02_GLOV7</name>
<evidence type="ECO:0000313" key="2">
    <source>
        <dbReference type="Proteomes" id="UP000008206"/>
    </source>
</evidence>
<dbReference type="EMBL" id="CP002198">
    <property type="protein sequence ID" value="ADN14532.1"/>
    <property type="molecule type" value="Genomic_DNA"/>
</dbReference>
<dbReference type="HOGENOM" id="CLU_1159585_0_0_3"/>
<protein>
    <recommendedName>
        <fullName evidence="3">PEP-CTERM protein-sorting domain-containing protein</fullName>
    </recommendedName>
</protein>
<gene>
    <name evidence="1" type="ordered locus">Cyan7822_2560</name>
</gene>
<dbReference type="InterPro" id="IPR026374">
    <property type="entry name" value="Cyano_PEP"/>
</dbReference>